<evidence type="ECO:0000313" key="1">
    <source>
        <dbReference type="EMBL" id="PWS28586.1"/>
    </source>
</evidence>
<dbReference type="InterPro" id="IPR043504">
    <property type="entry name" value="Peptidase_S1_PA_chymotrypsin"/>
</dbReference>
<protein>
    <recommendedName>
        <fullName evidence="3">Serine protease</fullName>
    </recommendedName>
</protein>
<dbReference type="OrthoDB" id="1492364at2"/>
<dbReference type="AlphaFoldDB" id="A0A317ETL7"/>
<dbReference type="Proteomes" id="UP000245379">
    <property type="component" value="Unassembled WGS sequence"/>
</dbReference>
<gene>
    <name evidence="1" type="ORF">DHW03_01665</name>
</gene>
<accession>A0A317ETL7</accession>
<dbReference type="SUPFAM" id="SSF50494">
    <property type="entry name" value="Trypsin-like serine proteases"/>
    <property type="match status" value="1"/>
</dbReference>
<proteinExistence type="predicted"/>
<sequence>MTSTQKLVFIRKHLRLHYKRLREIDPENIVGYRVGKKKTNGIFQRNFAIIFQVKKKIDLADIHQDNHIPKIIRIALPEGEILKVRTDVQQTGAFNFQNGLTGMVRSQNSPGNSYGSAGLFVTDDGQNTLMITNYHVSAENFLNDNIYYYRRDPGQVNQDVSLKTKAANQFSGSFLEGLISENVDIAFVEMSVRPEMPNQLPSGLLIQSRVTDQPLPAHFEGKTVTVYSYSSPQGGDATIHDVSTVLHTKHPGVSFIDLIQLSPKITQGGDSGSVVLTKSDAVLGIIVGADEEFSYAIPFYKIENFKSFNLL</sequence>
<comment type="caution">
    <text evidence="1">The sequence shown here is derived from an EMBL/GenBank/DDBJ whole genome shotgun (WGS) entry which is preliminary data.</text>
</comment>
<organism evidence="1 2">
    <name type="scientific">Pedobacter yonginense</name>
    <dbReference type="NCBI Taxonomy" id="651869"/>
    <lineage>
        <taxon>Bacteria</taxon>
        <taxon>Pseudomonadati</taxon>
        <taxon>Bacteroidota</taxon>
        <taxon>Sphingobacteriia</taxon>
        <taxon>Sphingobacteriales</taxon>
        <taxon>Sphingobacteriaceae</taxon>
        <taxon>Pedobacter</taxon>
    </lineage>
</organism>
<evidence type="ECO:0008006" key="3">
    <source>
        <dbReference type="Google" id="ProtNLM"/>
    </source>
</evidence>
<dbReference type="RefSeq" id="WP_109924017.1">
    <property type="nucleotide sequence ID" value="NZ_QGNZ01000001.1"/>
</dbReference>
<dbReference type="EMBL" id="QGNZ01000001">
    <property type="protein sequence ID" value="PWS28586.1"/>
    <property type="molecule type" value="Genomic_DNA"/>
</dbReference>
<evidence type="ECO:0000313" key="2">
    <source>
        <dbReference type="Proteomes" id="UP000245379"/>
    </source>
</evidence>
<dbReference type="Gene3D" id="2.40.10.10">
    <property type="entry name" value="Trypsin-like serine proteases"/>
    <property type="match status" value="2"/>
</dbReference>
<keyword evidence="2" id="KW-1185">Reference proteome</keyword>
<name>A0A317ETL7_9SPHI</name>
<reference evidence="1 2" key="1">
    <citation type="submission" date="2018-05" db="EMBL/GenBank/DDBJ databases">
        <title>Pedobacter paludis sp. nov., isolated from wetland soil.</title>
        <authorList>
            <person name="Zhang Y."/>
            <person name="Wang G."/>
        </authorList>
    </citation>
    <scope>NUCLEOTIDE SEQUENCE [LARGE SCALE GENOMIC DNA]</scope>
    <source>
        <strain evidence="1 2">KCTC22721</strain>
    </source>
</reference>
<dbReference type="InterPro" id="IPR009003">
    <property type="entry name" value="Peptidase_S1_PA"/>
</dbReference>